<dbReference type="PANTHER" id="PTHR11909">
    <property type="entry name" value="CASEIN KINASE-RELATED"/>
    <property type="match status" value="1"/>
</dbReference>
<proteinExistence type="predicted"/>
<gene>
    <name evidence="4" type="ORF">ODALV1_LOCUS20340</name>
</gene>
<evidence type="ECO:0000313" key="5">
    <source>
        <dbReference type="Proteomes" id="UP001642540"/>
    </source>
</evidence>
<keyword evidence="1" id="KW-0067">ATP-binding</keyword>
<keyword evidence="5" id="KW-1185">Reference proteome</keyword>
<protein>
    <recommendedName>
        <fullName evidence="3">Protein kinase domain-containing protein</fullName>
    </recommendedName>
</protein>
<reference evidence="4 5" key="1">
    <citation type="submission" date="2024-08" db="EMBL/GenBank/DDBJ databases">
        <authorList>
            <person name="Cucini C."/>
            <person name="Frati F."/>
        </authorList>
    </citation>
    <scope>NUCLEOTIDE SEQUENCE [LARGE SCALE GENOMIC DNA]</scope>
</reference>
<dbReference type="SMART" id="SM00220">
    <property type="entry name" value="S_TKc"/>
    <property type="match status" value="1"/>
</dbReference>
<feature type="domain" description="Protein kinase" evidence="3">
    <location>
        <begin position="123"/>
        <end position="370"/>
    </location>
</feature>
<evidence type="ECO:0000256" key="2">
    <source>
        <dbReference type="SAM" id="MobiDB-lite"/>
    </source>
</evidence>
<organism evidence="4 5">
    <name type="scientific">Orchesella dallaii</name>
    <dbReference type="NCBI Taxonomy" id="48710"/>
    <lineage>
        <taxon>Eukaryota</taxon>
        <taxon>Metazoa</taxon>
        <taxon>Ecdysozoa</taxon>
        <taxon>Arthropoda</taxon>
        <taxon>Hexapoda</taxon>
        <taxon>Collembola</taxon>
        <taxon>Entomobryomorpha</taxon>
        <taxon>Entomobryoidea</taxon>
        <taxon>Orchesellidae</taxon>
        <taxon>Orchesellinae</taxon>
        <taxon>Orchesella</taxon>
    </lineage>
</organism>
<feature type="compositionally biased region" description="Polar residues" evidence="2">
    <location>
        <begin position="378"/>
        <end position="388"/>
    </location>
</feature>
<dbReference type="InterPro" id="IPR050235">
    <property type="entry name" value="CK1_Ser-Thr_kinase"/>
</dbReference>
<dbReference type="Gene3D" id="1.10.510.10">
    <property type="entry name" value="Transferase(Phosphotransferase) domain 1"/>
    <property type="match status" value="2"/>
</dbReference>
<feature type="compositionally biased region" description="Basic and acidic residues" evidence="2">
    <location>
        <begin position="440"/>
        <end position="455"/>
    </location>
</feature>
<feature type="region of interest" description="Disordered" evidence="2">
    <location>
        <begin position="351"/>
        <end position="467"/>
    </location>
</feature>
<feature type="binding site" evidence="1">
    <location>
        <position position="152"/>
    </location>
    <ligand>
        <name>ATP</name>
        <dbReference type="ChEBI" id="CHEBI:30616"/>
    </ligand>
</feature>
<dbReference type="PROSITE" id="PS00107">
    <property type="entry name" value="PROTEIN_KINASE_ATP"/>
    <property type="match status" value="1"/>
</dbReference>
<dbReference type="EMBL" id="CAXLJM020000068">
    <property type="protein sequence ID" value="CAL8123841.1"/>
    <property type="molecule type" value="Genomic_DNA"/>
</dbReference>
<name>A0ABP1R9L0_9HEXA</name>
<dbReference type="Proteomes" id="UP001642540">
    <property type="component" value="Unassembled WGS sequence"/>
</dbReference>
<keyword evidence="1" id="KW-0547">Nucleotide-binding</keyword>
<accession>A0ABP1R9L0</accession>
<evidence type="ECO:0000313" key="4">
    <source>
        <dbReference type="EMBL" id="CAL8123841.1"/>
    </source>
</evidence>
<comment type="caution">
    <text evidence="4">The sequence shown here is derived from an EMBL/GenBank/DDBJ whole genome shotgun (WGS) entry which is preliminary data.</text>
</comment>
<feature type="compositionally biased region" description="Basic residues" evidence="2">
    <location>
        <begin position="400"/>
        <end position="414"/>
    </location>
</feature>
<dbReference type="SUPFAM" id="SSF56112">
    <property type="entry name" value="Protein kinase-like (PK-like)"/>
    <property type="match status" value="1"/>
</dbReference>
<feature type="compositionally biased region" description="Basic residues" evidence="2">
    <location>
        <begin position="456"/>
        <end position="467"/>
    </location>
</feature>
<sequence>MDRKDLLYMYGDLLTPKNRNHTKKCGGSVLEDPSNSSYPFNRNKLTLVNYRTAQEYYDEVVGSSKTSSSLTISTSCGYTTPEPDMTTKDYRSNFGFEDDAEAAGDVKASTRTRSSEFIIADRYRLVRKIGSGSFGDIYYAKNLSGTEEVAVKMENVRAKHPQLLYESKVYKILRGSGIPEVYVIDFGLSKKYRDSRTRQHIPFRDDKSLTGTARYASINAHKGYEQGRRDDMESLGYIFLYFLRGSLPWQGLKAATKKQKYQKIAEVKMSTAIEDLCKGFPFEFVSYLKHCRTLRFDESPDYNFLRQIFRKLYRKNFDKYDFQFDWKDPDLLRNREIQKVKEKELYDKEKLLAKDTKRPSISSHHNHSQRDRDRHYSTHPQHSSQTKTGTDKSPEFSRKAFSKSKTSQHARVGTKTRISDRDELQTSGKPSRSKRSTSSEQRKDRDRDQDRERDYYHRHHRDRDRNK</sequence>
<dbReference type="InterPro" id="IPR011009">
    <property type="entry name" value="Kinase-like_dom_sf"/>
</dbReference>
<dbReference type="InterPro" id="IPR000719">
    <property type="entry name" value="Prot_kinase_dom"/>
</dbReference>
<feature type="compositionally biased region" description="Basic and acidic residues" evidence="2">
    <location>
        <begin position="389"/>
        <end position="398"/>
    </location>
</feature>
<dbReference type="InterPro" id="IPR017441">
    <property type="entry name" value="Protein_kinase_ATP_BS"/>
</dbReference>
<evidence type="ECO:0000256" key="1">
    <source>
        <dbReference type="PROSITE-ProRule" id="PRU10141"/>
    </source>
</evidence>
<evidence type="ECO:0000259" key="3">
    <source>
        <dbReference type="SMART" id="SM00220"/>
    </source>
</evidence>